<comment type="caution">
    <text evidence="6">The sequence shown here is derived from an EMBL/GenBank/DDBJ whole genome shotgun (WGS) entry which is preliminary data.</text>
</comment>
<keyword evidence="2" id="KW-0902">Two-component regulatory system</keyword>
<evidence type="ECO:0000256" key="3">
    <source>
        <dbReference type="PROSITE-ProRule" id="PRU00169"/>
    </source>
</evidence>
<dbReference type="Proteomes" id="UP000698028">
    <property type="component" value="Unassembled WGS sequence"/>
</dbReference>
<accession>A0ABS6V3C1</accession>
<keyword evidence="7" id="KW-1185">Reference proteome</keyword>
<feature type="domain" description="Response regulatory" evidence="5">
    <location>
        <begin position="1"/>
        <end position="116"/>
    </location>
</feature>
<evidence type="ECO:0000313" key="7">
    <source>
        <dbReference type="Proteomes" id="UP000698028"/>
    </source>
</evidence>
<dbReference type="PANTHER" id="PTHR45339:SF1">
    <property type="entry name" value="HYBRID SIGNAL TRANSDUCTION HISTIDINE KINASE J"/>
    <property type="match status" value="1"/>
</dbReference>
<evidence type="ECO:0000256" key="1">
    <source>
        <dbReference type="ARBA" id="ARBA00022553"/>
    </source>
</evidence>
<dbReference type="Pfam" id="PF00072">
    <property type="entry name" value="Response_reg"/>
    <property type="match status" value="1"/>
</dbReference>
<dbReference type="SMART" id="SM00448">
    <property type="entry name" value="REC"/>
    <property type="match status" value="1"/>
</dbReference>
<feature type="compositionally biased region" description="Basic and acidic residues" evidence="4">
    <location>
        <begin position="124"/>
        <end position="141"/>
    </location>
</feature>
<gene>
    <name evidence="6" type="ORF">KTQ36_00925</name>
</gene>
<dbReference type="PANTHER" id="PTHR45339">
    <property type="entry name" value="HYBRID SIGNAL TRANSDUCTION HISTIDINE KINASE J"/>
    <property type="match status" value="1"/>
</dbReference>
<keyword evidence="1 3" id="KW-0597">Phosphoprotein</keyword>
<protein>
    <submittedName>
        <fullName evidence="6">Response regulator</fullName>
    </submittedName>
</protein>
<dbReference type="InterPro" id="IPR001789">
    <property type="entry name" value="Sig_transdc_resp-reg_receiver"/>
</dbReference>
<evidence type="ECO:0000313" key="6">
    <source>
        <dbReference type="EMBL" id="MBW0143855.1"/>
    </source>
</evidence>
<organism evidence="6 7">
    <name type="scientific">Sphingomicrobium clamense</name>
    <dbReference type="NCBI Taxonomy" id="2851013"/>
    <lineage>
        <taxon>Bacteria</taxon>
        <taxon>Pseudomonadati</taxon>
        <taxon>Pseudomonadota</taxon>
        <taxon>Alphaproteobacteria</taxon>
        <taxon>Sphingomonadales</taxon>
        <taxon>Sphingomonadaceae</taxon>
        <taxon>Sphingomicrobium</taxon>
    </lineage>
</organism>
<dbReference type="EMBL" id="JAHVAH010000001">
    <property type="protein sequence ID" value="MBW0143855.1"/>
    <property type="molecule type" value="Genomic_DNA"/>
</dbReference>
<evidence type="ECO:0000256" key="2">
    <source>
        <dbReference type="ARBA" id="ARBA00023012"/>
    </source>
</evidence>
<feature type="region of interest" description="Disordered" evidence="4">
    <location>
        <begin position="124"/>
        <end position="170"/>
    </location>
</feature>
<name>A0ABS6V3C1_9SPHN</name>
<sequence length="170" mass="18538">MVVEDNALNIKLFCDLLDAHGHETRPVIDSREAIDTARAFDPDLVVTDIQLPHIDGMELMRLIRDEEPPLCRIPIMAVTAYAGEGDDERIRKAGAQAYVSKPISVIRFVEAVEKLLAEGPIPERCEGEADSVPVHDAHVGQDESGPENGAASQDNQQEEADPGPDQPPLI</sequence>
<evidence type="ECO:0000259" key="5">
    <source>
        <dbReference type="PROSITE" id="PS50110"/>
    </source>
</evidence>
<evidence type="ECO:0000256" key="4">
    <source>
        <dbReference type="SAM" id="MobiDB-lite"/>
    </source>
</evidence>
<feature type="modified residue" description="4-aspartylphosphate" evidence="3">
    <location>
        <position position="48"/>
    </location>
</feature>
<proteinExistence type="predicted"/>
<dbReference type="PROSITE" id="PS50110">
    <property type="entry name" value="RESPONSE_REGULATORY"/>
    <property type="match status" value="1"/>
</dbReference>
<reference evidence="6 7" key="1">
    <citation type="submission" date="2021-07" db="EMBL/GenBank/DDBJ databases">
        <title>The draft genome sequence of Sphingomicrobium sp. B8.</title>
        <authorList>
            <person name="Mu L."/>
        </authorList>
    </citation>
    <scope>NUCLEOTIDE SEQUENCE [LARGE SCALE GENOMIC DNA]</scope>
    <source>
        <strain evidence="6 7">B8</strain>
    </source>
</reference>